<evidence type="ECO:0000313" key="4">
    <source>
        <dbReference type="EMBL" id="CAF3832379.1"/>
    </source>
</evidence>
<reference evidence="4" key="1">
    <citation type="submission" date="2021-02" db="EMBL/GenBank/DDBJ databases">
        <authorList>
            <person name="Nowell W R."/>
        </authorList>
    </citation>
    <scope>NUCLEOTIDE SEQUENCE</scope>
</reference>
<dbReference type="EMBL" id="CAJOAY010006641">
    <property type="protein sequence ID" value="CAF4146784.1"/>
    <property type="molecule type" value="Genomic_DNA"/>
</dbReference>
<gene>
    <name evidence="3" type="ORF">IZO911_LOCUS37529</name>
    <name evidence="4" type="ORF">KXQ929_LOCUS18942</name>
    <name evidence="5" type="ORF">OKA104_LOCUS38033</name>
    <name evidence="2" type="ORF">VCS650_LOCUS33873</name>
</gene>
<organism evidence="4 6">
    <name type="scientific">Adineta steineri</name>
    <dbReference type="NCBI Taxonomy" id="433720"/>
    <lineage>
        <taxon>Eukaryota</taxon>
        <taxon>Metazoa</taxon>
        <taxon>Spiralia</taxon>
        <taxon>Gnathifera</taxon>
        <taxon>Rotifera</taxon>
        <taxon>Eurotatoria</taxon>
        <taxon>Bdelloidea</taxon>
        <taxon>Adinetida</taxon>
        <taxon>Adinetidae</taxon>
        <taxon>Adineta</taxon>
    </lineage>
</organism>
<keyword evidence="1" id="KW-0732">Signal</keyword>
<evidence type="ECO:0000256" key="1">
    <source>
        <dbReference type="SAM" id="SignalP"/>
    </source>
</evidence>
<dbReference type="EMBL" id="CAJNON010000681">
    <property type="protein sequence ID" value="CAF1352943.1"/>
    <property type="molecule type" value="Genomic_DNA"/>
</dbReference>
<protein>
    <submittedName>
        <fullName evidence="4">Uncharacterized protein</fullName>
    </submittedName>
</protein>
<dbReference type="Proteomes" id="UP000663891">
    <property type="component" value="Unassembled WGS sequence"/>
</dbReference>
<dbReference type="EMBL" id="CAJNOE010000954">
    <property type="protein sequence ID" value="CAF1364907.1"/>
    <property type="molecule type" value="Genomic_DNA"/>
</dbReference>
<evidence type="ECO:0000313" key="5">
    <source>
        <dbReference type="EMBL" id="CAF4146784.1"/>
    </source>
</evidence>
<sequence length="93" mass="10375">MKVIYCVLIFSILIRSCNERKTMQALEGAVSNETEYYDVSGADDIRVSNAVTDNYHSTYAGAYGQGHGGTVGQSKNMNENIKLGMLYQYNNFM</sequence>
<evidence type="ECO:0000313" key="3">
    <source>
        <dbReference type="EMBL" id="CAF1364907.1"/>
    </source>
</evidence>
<accession>A0A819DMQ7</accession>
<dbReference type="Proteomes" id="UP000663860">
    <property type="component" value="Unassembled WGS sequence"/>
</dbReference>
<name>A0A819DMQ7_9BILA</name>
<feature type="signal peptide" evidence="1">
    <location>
        <begin position="1"/>
        <end position="19"/>
    </location>
</feature>
<comment type="caution">
    <text evidence="4">The sequence shown here is derived from an EMBL/GenBank/DDBJ whole genome shotgun (WGS) entry which is preliminary data.</text>
</comment>
<evidence type="ECO:0000313" key="2">
    <source>
        <dbReference type="EMBL" id="CAF1352943.1"/>
    </source>
</evidence>
<dbReference type="Proteomes" id="UP000663868">
    <property type="component" value="Unassembled WGS sequence"/>
</dbReference>
<dbReference type="Proteomes" id="UP000663881">
    <property type="component" value="Unassembled WGS sequence"/>
</dbReference>
<dbReference type="AlphaFoldDB" id="A0A819DMQ7"/>
<dbReference type="EMBL" id="CAJOBB010001259">
    <property type="protein sequence ID" value="CAF3832379.1"/>
    <property type="molecule type" value="Genomic_DNA"/>
</dbReference>
<proteinExistence type="predicted"/>
<feature type="chain" id="PRO_5036415391" evidence="1">
    <location>
        <begin position="20"/>
        <end position="93"/>
    </location>
</feature>
<evidence type="ECO:0000313" key="6">
    <source>
        <dbReference type="Proteomes" id="UP000663868"/>
    </source>
</evidence>